<dbReference type="Proteomes" id="UP000542674">
    <property type="component" value="Unassembled WGS sequence"/>
</dbReference>
<dbReference type="AlphaFoldDB" id="A0A7W7T858"/>
<gene>
    <name evidence="1" type="ORF">F4559_005698</name>
</gene>
<dbReference type="EMBL" id="JACHJS010000001">
    <property type="protein sequence ID" value="MBB4968339.1"/>
    <property type="molecule type" value="Genomic_DNA"/>
</dbReference>
<reference evidence="1 2" key="1">
    <citation type="submission" date="2020-08" db="EMBL/GenBank/DDBJ databases">
        <title>Sequencing the genomes of 1000 actinobacteria strains.</title>
        <authorList>
            <person name="Klenk H.-P."/>
        </authorList>
    </citation>
    <scope>NUCLEOTIDE SEQUENCE [LARGE SCALE GENOMIC DNA]</scope>
    <source>
        <strain evidence="1 2">DSM 45084</strain>
    </source>
</reference>
<protein>
    <submittedName>
        <fullName evidence="1">Uncharacterized protein</fullName>
    </submittedName>
</protein>
<proteinExistence type="predicted"/>
<evidence type="ECO:0000313" key="2">
    <source>
        <dbReference type="Proteomes" id="UP000542674"/>
    </source>
</evidence>
<evidence type="ECO:0000313" key="1">
    <source>
        <dbReference type="EMBL" id="MBB4968339.1"/>
    </source>
</evidence>
<accession>A0A7W7T858</accession>
<keyword evidence="2" id="KW-1185">Reference proteome</keyword>
<name>A0A7W7T858_9PSEU</name>
<organism evidence="1 2">
    <name type="scientific">Saccharothrix violaceirubra</name>
    <dbReference type="NCBI Taxonomy" id="413306"/>
    <lineage>
        <taxon>Bacteria</taxon>
        <taxon>Bacillati</taxon>
        <taxon>Actinomycetota</taxon>
        <taxon>Actinomycetes</taxon>
        <taxon>Pseudonocardiales</taxon>
        <taxon>Pseudonocardiaceae</taxon>
        <taxon>Saccharothrix</taxon>
    </lineage>
</organism>
<sequence length="437" mass="45801">MGVLVAGCAGETGFDATSVPLTIKGGTVLDPQGLQVRAEAEVSYTLGFGYVARTDGDEVSCWFARVDPDSEVDTRLWCGPVQVPGTPTTTDWVPVPLKEVERTDAGVRLDVLPPQVPAFGAKSTPVGDLVRTDGRSASADQGVGEAGPDFLAVLPDDGRALDSATGRLRDDQLDVKLTGYARPSTVRTGQGELRAEHGVGLRVVRLEVDRLREADGAFDQKLWEGRGPQPPELSLQVPGRRHALSVDQLPKDGTVLVVYTVPSTPGAEELVLDSVGARPLVQRLSVTDGRTSDGPPALRREPAAQVDGVSAPVRVGSSSGTLAVKRVRVGWQRPVDLGGRYRLVTADEGKALVELRLEGQGLVSVLGAPETVKLLGTSAGARVVGAQYGGDTFPYAVIVEVPADAKSVELTVAAGRPVLPNLGATEVTAARMTVPLP</sequence>
<dbReference type="RefSeq" id="WP_184673807.1">
    <property type="nucleotide sequence ID" value="NZ_BAABAI010000028.1"/>
</dbReference>
<comment type="caution">
    <text evidence="1">The sequence shown here is derived from an EMBL/GenBank/DDBJ whole genome shotgun (WGS) entry which is preliminary data.</text>
</comment>